<reference evidence="3 4" key="1">
    <citation type="journal article" date="2009" name="Science">
        <title>Green evolution and dynamic adaptations revealed by genomes of the marine picoeukaryotes Micromonas.</title>
        <authorList>
            <person name="Worden A.Z."/>
            <person name="Lee J.H."/>
            <person name="Mock T."/>
            <person name="Rouze P."/>
            <person name="Simmons M.P."/>
            <person name="Aerts A.L."/>
            <person name="Allen A.E."/>
            <person name="Cuvelier M.L."/>
            <person name="Derelle E."/>
            <person name="Everett M.V."/>
            <person name="Foulon E."/>
            <person name="Grimwood J."/>
            <person name="Gundlach H."/>
            <person name="Henrissat B."/>
            <person name="Napoli C."/>
            <person name="McDonald S.M."/>
            <person name="Parker M.S."/>
            <person name="Rombauts S."/>
            <person name="Salamov A."/>
            <person name="Von Dassow P."/>
            <person name="Badger J.H."/>
            <person name="Coutinho P.M."/>
            <person name="Demir E."/>
            <person name="Dubchak I."/>
            <person name="Gentemann C."/>
            <person name="Eikrem W."/>
            <person name="Gready J.E."/>
            <person name="John U."/>
            <person name="Lanier W."/>
            <person name="Lindquist E.A."/>
            <person name="Lucas S."/>
            <person name="Mayer K.F."/>
            <person name="Moreau H."/>
            <person name="Not F."/>
            <person name="Otillar R."/>
            <person name="Panaud O."/>
            <person name="Pangilinan J."/>
            <person name="Paulsen I."/>
            <person name="Piegu B."/>
            <person name="Poliakov A."/>
            <person name="Robbens S."/>
            <person name="Schmutz J."/>
            <person name="Toulza E."/>
            <person name="Wyss T."/>
            <person name="Zelensky A."/>
            <person name="Zhou K."/>
            <person name="Armbrust E.V."/>
            <person name="Bhattacharya D."/>
            <person name="Goodenough U.W."/>
            <person name="Van de Peer Y."/>
            <person name="Grigoriev I.V."/>
        </authorList>
    </citation>
    <scope>NUCLEOTIDE SEQUENCE [LARGE SCALE GENOMIC DNA]</scope>
    <source>
        <strain evidence="3 4">CCMP1545</strain>
    </source>
</reference>
<dbReference type="Gene3D" id="3.60.40.10">
    <property type="entry name" value="PPM-type phosphatase domain"/>
    <property type="match status" value="2"/>
</dbReference>
<name>C1MXT6_MICPC</name>
<accession>C1MXT6</accession>
<feature type="domain" description="PPM-type phosphatase" evidence="2">
    <location>
        <begin position="1"/>
        <end position="333"/>
    </location>
</feature>
<dbReference type="Proteomes" id="UP000001876">
    <property type="component" value="Unassembled WGS sequence"/>
</dbReference>
<feature type="compositionally biased region" description="Polar residues" evidence="1">
    <location>
        <begin position="196"/>
        <end position="208"/>
    </location>
</feature>
<dbReference type="CDD" id="cd00143">
    <property type="entry name" value="PP2Cc"/>
    <property type="match status" value="1"/>
</dbReference>
<dbReference type="SUPFAM" id="SSF81606">
    <property type="entry name" value="PP2C-like"/>
    <property type="match status" value="1"/>
</dbReference>
<organism evidence="4">
    <name type="scientific">Micromonas pusilla (strain CCMP1545)</name>
    <name type="common">Picoplanktonic green alga</name>
    <dbReference type="NCBI Taxonomy" id="564608"/>
    <lineage>
        <taxon>Eukaryota</taxon>
        <taxon>Viridiplantae</taxon>
        <taxon>Chlorophyta</taxon>
        <taxon>Mamiellophyceae</taxon>
        <taxon>Mamiellales</taxon>
        <taxon>Mamiellaceae</taxon>
        <taxon>Micromonas</taxon>
    </lineage>
</organism>
<feature type="region of interest" description="Disordered" evidence="1">
    <location>
        <begin position="176"/>
        <end position="208"/>
    </location>
</feature>
<dbReference type="OrthoDB" id="416093at2759"/>
<evidence type="ECO:0000313" key="3">
    <source>
        <dbReference type="EMBL" id="EEH55519.1"/>
    </source>
</evidence>
<dbReference type="GO" id="GO:0004722">
    <property type="term" value="F:protein serine/threonine phosphatase activity"/>
    <property type="evidence" value="ECO:0007669"/>
    <property type="project" value="InterPro"/>
</dbReference>
<dbReference type="GeneID" id="9685890"/>
<evidence type="ECO:0000313" key="4">
    <source>
        <dbReference type="Proteomes" id="UP000001876"/>
    </source>
</evidence>
<proteinExistence type="predicted"/>
<dbReference type="PROSITE" id="PS51746">
    <property type="entry name" value="PPM_2"/>
    <property type="match status" value="1"/>
</dbReference>
<protein>
    <submittedName>
        <fullName evidence="3">Predicted protein</fullName>
    </submittedName>
</protein>
<dbReference type="STRING" id="564608.C1MXT6"/>
<dbReference type="InterPro" id="IPR001932">
    <property type="entry name" value="PPM-type_phosphatase-like_dom"/>
</dbReference>
<dbReference type="SMART" id="SM00332">
    <property type="entry name" value="PP2Cc"/>
    <property type="match status" value="1"/>
</dbReference>
<dbReference type="InterPro" id="IPR036457">
    <property type="entry name" value="PPM-type-like_dom_sf"/>
</dbReference>
<dbReference type="RefSeq" id="XP_003060750.1">
    <property type="nucleotide sequence ID" value="XM_003060704.1"/>
</dbReference>
<sequence>MVPAIEEAFFSSPGNAKFSNDREALYNATNDTGFHPKLDIAITAAFEKIDVEVKRIDQSGTTAVVVLLKKHGPNGDVAVKCAWCGDSRAVMAKNFEYGAGGLVDLSSDHKPEVPSEQARIERHYKDIHGDNSFKSREAVGRRGDGNDGSPKGASPGGTQRRGNLDVEVTIGHKDHHFDEDAGEGEDTFGEMKGPSRSKSVKGNGQDANSGSRISYVGFYKDTKTGQALSKERVFSSSGESHGVSRSIGDRGAARACVATPDFKNTILSASGGGRIVIASDGVWDCYSSQKAMATIKGVSKVDTAAKKMCVAAREKREYGGFSMDDISVIVVDVGKWKPSSGGEGKQPGGCSCVVQ</sequence>
<feature type="region of interest" description="Disordered" evidence="1">
    <location>
        <begin position="108"/>
        <end position="163"/>
    </location>
</feature>
<evidence type="ECO:0000256" key="1">
    <source>
        <dbReference type="SAM" id="MobiDB-lite"/>
    </source>
</evidence>
<dbReference type="PANTHER" id="PTHR47992">
    <property type="entry name" value="PROTEIN PHOSPHATASE"/>
    <property type="match status" value="1"/>
</dbReference>
<keyword evidence="4" id="KW-1185">Reference proteome</keyword>
<dbReference type="EMBL" id="GG663742">
    <property type="protein sequence ID" value="EEH55519.1"/>
    <property type="molecule type" value="Genomic_DNA"/>
</dbReference>
<dbReference type="InterPro" id="IPR015655">
    <property type="entry name" value="PP2C"/>
</dbReference>
<feature type="compositionally biased region" description="Basic and acidic residues" evidence="1">
    <location>
        <begin position="108"/>
        <end position="145"/>
    </location>
</feature>
<dbReference type="KEGG" id="mpp:MICPUCDRAFT_41035"/>
<gene>
    <name evidence="3" type="ORF">MICPUCDRAFT_41035</name>
</gene>
<evidence type="ECO:0000259" key="2">
    <source>
        <dbReference type="PROSITE" id="PS51746"/>
    </source>
</evidence>
<dbReference type="AlphaFoldDB" id="C1MXT6"/>
<dbReference type="Pfam" id="PF00481">
    <property type="entry name" value="PP2C"/>
    <property type="match status" value="2"/>
</dbReference>